<evidence type="ECO:0000256" key="2">
    <source>
        <dbReference type="SAM" id="Phobius"/>
    </source>
</evidence>
<name>A0AAV7GXX7_DENCH</name>
<keyword evidence="2" id="KW-1133">Transmembrane helix</keyword>
<keyword evidence="2" id="KW-0472">Membrane</keyword>
<evidence type="ECO:0000313" key="3">
    <source>
        <dbReference type="EMBL" id="KAH0460483.1"/>
    </source>
</evidence>
<feature type="region of interest" description="Disordered" evidence="1">
    <location>
        <begin position="52"/>
        <end position="74"/>
    </location>
</feature>
<keyword evidence="4" id="KW-1185">Reference proteome</keyword>
<reference evidence="3 4" key="1">
    <citation type="journal article" date="2021" name="Hortic Res">
        <title>Chromosome-scale assembly of the Dendrobium chrysotoxum genome enhances the understanding of orchid evolution.</title>
        <authorList>
            <person name="Zhang Y."/>
            <person name="Zhang G.Q."/>
            <person name="Zhang D."/>
            <person name="Liu X.D."/>
            <person name="Xu X.Y."/>
            <person name="Sun W.H."/>
            <person name="Yu X."/>
            <person name="Zhu X."/>
            <person name="Wang Z.W."/>
            <person name="Zhao X."/>
            <person name="Zhong W.Y."/>
            <person name="Chen H."/>
            <person name="Yin W.L."/>
            <person name="Huang T."/>
            <person name="Niu S.C."/>
            <person name="Liu Z.J."/>
        </authorList>
    </citation>
    <scope>NUCLEOTIDE SEQUENCE [LARGE SCALE GENOMIC DNA]</scope>
    <source>
        <strain evidence="3">Lindl</strain>
    </source>
</reference>
<protein>
    <submittedName>
        <fullName evidence="3">Uncharacterized protein</fullName>
    </submittedName>
</protein>
<comment type="caution">
    <text evidence="3">The sequence shown here is derived from an EMBL/GenBank/DDBJ whole genome shotgun (WGS) entry which is preliminary data.</text>
</comment>
<evidence type="ECO:0000256" key="1">
    <source>
        <dbReference type="SAM" id="MobiDB-lite"/>
    </source>
</evidence>
<keyword evidence="2" id="KW-0812">Transmembrane</keyword>
<proteinExistence type="predicted"/>
<sequence length="74" mass="7770">MADGGGNGFVGFLIVIIGLHHFLIGCILVWIESEGAESGERERNDVETVPFAAGAMDDGHGNAPPIRRRAAPAI</sequence>
<organism evidence="3 4">
    <name type="scientific">Dendrobium chrysotoxum</name>
    <name type="common">Orchid</name>
    <dbReference type="NCBI Taxonomy" id="161865"/>
    <lineage>
        <taxon>Eukaryota</taxon>
        <taxon>Viridiplantae</taxon>
        <taxon>Streptophyta</taxon>
        <taxon>Embryophyta</taxon>
        <taxon>Tracheophyta</taxon>
        <taxon>Spermatophyta</taxon>
        <taxon>Magnoliopsida</taxon>
        <taxon>Liliopsida</taxon>
        <taxon>Asparagales</taxon>
        <taxon>Orchidaceae</taxon>
        <taxon>Epidendroideae</taxon>
        <taxon>Malaxideae</taxon>
        <taxon>Dendrobiinae</taxon>
        <taxon>Dendrobium</taxon>
    </lineage>
</organism>
<evidence type="ECO:0000313" key="4">
    <source>
        <dbReference type="Proteomes" id="UP000775213"/>
    </source>
</evidence>
<dbReference type="Proteomes" id="UP000775213">
    <property type="component" value="Unassembled WGS sequence"/>
</dbReference>
<accession>A0AAV7GXX7</accession>
<dbReference type="EMBL" id="JAGFBR010000010">
    <property type="protein sequence ID" value="KAH0460483.1"/>
    <property type="molecule type" value="Genomic_DNA"/>
</dbReference>
<feature type="transmembrane region" description="Helical" evidence="2">
    <location>
        <begin position="12"/>
        <end position="31"/>
    </location>
</feature>
<gene>
    <name evidence="3" type="ORF">IEQ34_011146</name>
</gene>
<dbReference type="AlphaFoldDB" id="A0AAV7GXX7"/>